<feature type="transmembrane region" description="Helical" evidence="1">
    <location>
        <begin position="22"/>
        <end position="42"/>
    </location>
</feature>
<dbReference type="EMBL" id="JAUSUB010000048">
    <property type="protein sequence ID" value="MDQ0273747.1"/>
    <property type="molecule type" value="Genomic_DNA"/>
</dbReference>
<dbReference type="Gene3D" id="1.20.1250.20">
    <property type="entry name" value="MFS general substrate transporter like domains"/>
    <property type="match status" value="1"/>
</dbReference>
<keyword evidence="1" id="KW-0472">Membrane</keyword>
<comment type="caution">
    <text evidence="2">The sequence shown here is derived from an EMBL/GenBank/DDBJ whole genome shotgun (WGS) entry which is preliminary data.</text>
</comment>
<keyword evidence="1" id="KW-0812">Transmembrane</keyword>
<reference evidence="2 3" key="1">
    <citation type="submission" date="2023-07" db="EMBL/GenBank/DDBJ databases">
        <title>Genomic Encyclopedia of Type Strains, Phase IV (KMG-IV): sequencing the most valuable type-strain genomes for metagenomic binning, comparative biology and taxonomic classification.</title>
        <authorList>
            <person name="Goeker M."/>
        </authorList>
    </citation>
    <scope>NUCLEOTIDE SEQUENCE [LARGE SCALE GENOMIC DNA]</scope>
    <source>
        <strain evidence="2 3">DSM 23494</strain>
    </source>
</reference>
<sequence>MDPVLKIFVMIVTDYLTPLRTAVWMLPAVAAQIISFMMSPLLARRIRPAYLIGAGLAFSVIGLFLLTQVNVNEVSGFAILVTGYALINFGDGPIMTLSTNMIIGLTPHEKAGLAFTV</sequence>
<organism evidence="2 3">
    <name type="scientific">Cytobacillus purgationiresistens</name>
    <dbReference type="NCBI Taxonomy" id="863449"/>
    <lineage>
        <taxon>Bacteria</taxon>
        <taxon>Bacillati</taxon>
        <taxon>Bacillota</taxon>
        <taxon>Bacilli</taxon>
        <taxon>Bacillales</taxon>
        <taxon>Bacillaceae</taxon>
        <taxon>Cytobacillus</taxon>
    </lineage>
</organism>
<dbReference type="Proteomes" id="UP001238088">
    <property type="component" value="Unassembled WGS sequence"/>
</dbReference>
<accession>A0ABU0AR31</accession>
<name>A0ABU0AR31_9BACI</name>
<feature type="transmembrane region" description="Helical" evidence="1">
    <location>
        <begin position="74"/>
        <end position="91"/>
    </location>
</feature>
<evidence type="ECO:0000256" key="1">
    <source>
        <dbReference type="SAM" id="Phobius"/>
    </source>
</evidence>
<feature type="transmembrane region" description="Helical" evidence="1">
    <location>
        <begin position="49"/>
        <end position="68"/>
    </location>
</feature>
<keyword evidence="3" id="KW-1185">Reference proteome</keyword>
<dbReference type="RefSeq" id="WP_307480270.1">
    <property type="nucleotide sequence ID" value="NZ_JAUSUB010000048.1"/>
</dbReference>
<keyword evidence="1" id="KW-1133">Transmembrane helix</keyword>
<evidence type="ECO:0000313" key="3">
    <source>
        <dbReference type="Proteomes" id="UP001238088"/>
    </source>
</evidence>
<proteinExistence type="predicted"/>
<evidence type="ECO:0000313" key="2">
    <source>
        <dbReference type="EMBL" id="MDQ0273747.1"/>
    </source>
</evidence>
<dbReference type="SUPFAM" id="SSF103473">
    <property type="entry name" value="MFS general substrate transporter"/>
    <property type="match status" value="1"/>
</dbReference>
<gene>
    <name evidence="2" type="ORF">J2S17_005679</name>
</gene>
<evidence type="ECO:0008006" key="4">
    <source>
        <dbReference type="Google" id="ProtNLM"/>
    </source>
</evidence>
<dbReference type="InterPro" id="IPR036259">
    <property type="entry name" value="MFS_trans_sf"/>
</dbReference>
<protein>
    <recommendedName>
        <fullName evidence="4">MFS transporter</fullName>
    </recommendedName>
</protein>